<comment type="caution">
    <text evidence="2">The sequence shown here is derived from an EMBL/GenBank/DDBJ whole genome shotgun (WGS) entry which is preliminary data.</text>
</comment>
<protein>
    <recommendedName>
        <fullName evidence="1">Tc1-like transposase DDE domain-containing protein</fullName>
    </recommendedName>
</protein>
<dbReference type="AlphaFoldDB" id="A0A5C5XA72"/>
<dbReference type="EMBL" id="SJPG01000001">
    <property type="protein sequence ID" value="TWT59599.1"/>
    <property type="molecule type" value="Genomic_DNA"/>
</dbReference>
<reference evidence="2 3" key="1">
    <citation type="submission" date="2019-02" db="EMBL/GenBank/DDBJ databases">
        <title>Deep-cultivation of Planctomycetes and their phenomic and genomic characterization uncovers novel biology.</title>
        <authorList>
            <person name="Wiegand S."/>
            <person name="Jogler M."/>
            <person name="Boedeker C."/>
            <person name="Pinto D."/>
            <person name="Vollmers J."/>
            <person name="Rivas-Marin E."/>
            <person name="Kohn T."/>
            <person name="Peeters S.H."/>
            <person name="Heuer A."/>
            <person name="Rast P."/>
            <person name="Oberbeckmann S."/>
            <person name="Bunk B."/>
            <person name="Jeske O."/>
            <person name="Meyerdierks A."/>
            <person name="Storesund J.E."/>
            <person name="Kallscheuer N."/>
            <person name="Luecker S."/>
            <person name="Lage O.M."/>
            <person name="Pohl T."/>
            <person name="Merkel B.J."/>
            <person name="Hornburger P."/>
            <person name="Mueller R.-W."/>
            <person name="Bruemmer F."/>
            <person name="Labrenz M."/>
            <person name="Spormann A.M."/>
            <person name="Op Den Camp H."/>
            <person name="Overmann J."/>
            <person name="Amann R."/>
            <person name="Jetten M.S.M."/>
            <person name="Mascher T."/>
            <person name="Medema M.H."/>
            <person name="Devos D.P."/>
            <person name="Kaster A.-K."/>
            <person name="Ovreas L."/>
            <person name="Rohde M."/>
            <person name="Galperin M.Y."/>
            <person name="Jogler C."/>
        </authorList>
    </citation>
    <scope>NUCLEOTIDE SEQUENCE [LARGE SCALE GENOMIC DNA]</scope>
    <source>
        <strain evidence="2 3">Pan54</strain>
    </source>
</reference>
<gene>
    <name evidence="2" type="ORF">Pan54_03070</name>
</gene>
<dbReference type="InterPro" id="IPR038717">
    <property type="entry name" value="Tc1-like_DDE_dom"/>
</dbReference>
<sequence length="106" mass="12527">MIVDNYATHKHANVKACLKRHPRFHIHFTPTSSSWLNLIERWFAELSHNRLKRGVFNSVKQLVTVIEEYVEHHNQNPKGYQWHKTAEQILEKVKRAKAALDKCLSE</sequence>
<feature type="domain" description="Tc1-like transposase DDE" evidence="1">
    <location>
        <begin position="1"/>
        <end position="62"/>
    </location>
</feature>
<evidence type="ECO:0000313" key="3">
    <source>
        <dbReference type="Proteomes" id="UP000316095"/>
    </source>
</evidence>
<proteinExistence type="predicted"/>
<evidence type="ECO:0000259" key="1">
    <source>
        <dbReference type="Pfam" id="PF13358"/>
    </source>
</evidence>
<name>A0A5C5XA72_9PLAN</name>
<dbReference type="Proteomes" id="UP000316095">
    <property type="component" value="Unassembled WGS sequence"/>
</dbReference>
<evidence type="ECO:0000313" key="2">
    <source>
        <dbReference type="EMBL" id="TWT59599.1"/>
    </source>
</evidence>
<dbReference type="GO" id="GO:0003676">
    <property type="term" value="F:nucleic acid binding"/>
    <property type="evidence" value="ECO:0007669"/>
    <property type="project" value="InterPro"/>
</dbReference>
<dbReference type="InterPro" id="IPR036397">
    <property type="entry name" value="RNaseH_sf"/>
</dbReference>
<accession>A0A5C5XA72</accession>
<dbReference type="Pfam" id="PF13358">
    <property type="entry name" value="DDE_3"/>
    <property type="match status" value="1"/>
</dbReference>
<dbReference type="Gene3D" id="3.30.420.10">
    <property type="entry name" value="Ribonuclease H-like superfamily/Ribonuclease H"/>
    <property type="match status" value="1"/>
</dbReference>
<keyword evidence="3" id="KW-1185">Reference proteome</keyword>
<organism evidence="2 3">
    <name type="scientific">Rubinisphaera italica</name>
    <dbReference type="NCBI Taxonomy" id="2527969"/>
    <lineage>
        <taxon>Bacteria</taxon>
        <taxon>Pseudomonadati</taxon>
        <taxon>Planctomycetota</taxon>
        <taxon>Planctomycetia</taxon>
        <taxon>Planctomycetales</taxon>
        <taxon>Planctomycetaceae</taxon>
        <taxon>Rubinisphaera</taxon>
    </lineage>
</organism>